<protein>
    <submittedName>
        <fullName evidence="1">MBL fold metallo-hydrolase</fullName>
    </submittedName>
</protein>
<dbReference type="EMBL" id="DWXG01000022">
    <property type="protein sequence ID" value="HJB97465.1"/>
    <property type="molecule type" value="Genomic_DNA"/>
</dbReference>
<dbReference type="SUPFAM" id="SSF56281">
    <property type="entry name" value="Metallo-hydrolase/oxidoreductase"/>
    <property type="match status" value="1"/>
</dbReference>
<dbReference type="InterPro" id="IPR036866">
    <property type="entry name" value="RibonucZ/Hydroxyglut_hydro"/>
</dbReference>
<dbReference type="Pfam" id="PF13483">
    <property type="entry name" value="Lactamase_B_3"/>
    <property type="match status" value="1"/>
</dbReference>
<reference evidence="1" key="1">
    <citation type="journal article" date="2021" name="PeerJ">
        <title>Extensive microbial diversity within the chicken gut microbiome revealed by metagenomics and culture.</title>
        <authorList>
            <person name="Gilroy R."/>
            <person name="Ravi A."/>
            <person name="Getino M."/>
            <person name="Pursley I."/>
            <person name="Horton D.L."/>
            <person name="Alikhan N.F."/>
            <person name="Baker D."/>
            <person name="Gharbi K."/>
            <person name="Hall N."/>
            <person name="Watson M."/>
            <person name="Adriaenssens E.M."/>
            <person name="Foster-Nyarko E."/>
            <person name="Jarju S."/>
            <person name="Secka A."/>
            <person name="Antonio M."/>
            <person name="Oren A."/>
            <person name="Chaudhuri R.R."/>
            <person name="La Ragione R."/>
            <person name="Hildebrand F."/>
            <person name="Pallen M.J."/>
        </authorList>
    </citation>
    <scope>NUCLEOTIDE SEQUENCE</scope>
    <source>
        <strain evidence="1">CHK185-1770</strain>
    </source>
</reference>
<evidence type="ECO:0000313" key="1">
    <source>
        <dbReference type="EMBL" id="HJB97465.1"/>
    </source>
</evidence>
<proteinExistence type="predicted"/>
<sequence>MQIRWLGHSCFAITCQEYTVVVDPFAPGSVPGYADIQETADQVLCSHEHHDHNYRAGVTLRQDGRVNPFTITSLPSFHDDCGGEKRGPNTIHLLEAGGLRVAHLGDLGALPAPEVVEQLQNLDAVLVPVGGFYTVGPQEAWEVVQALSPRVIVPMHYSTDTFGYDVLAPVEDFLDLGGRWVRYDTDTLEIHPGMSRHTALLTYGGAKD</sequence>
<dbReference type="AlphaFoldDB" id="A0A9D2MVP6"/>
<organism evidence="1 2">
    <name type="scientific">Candidatus Acutalibacter pullicola</name>
    <dbReference type="NCBI Taxonomy" id="2838417"/>
    <lineage>
        <taxon>Bacteria</taxon>
        <taxon>Bacillati</taxon>
        <taxon>Bacillota</taxon>
        <taxon>Clostridia</taxon>
        <taxon>Eubacteriales</taxon>
        <taxon>Acutalibacteraceae</taxon>
        <taxon>Acutalibacter</taxon>
    </lineage>
</organism>
<name>A0A9D2MVP6_9FIRM</name>
<comment type="caution">
    <text evidence="1">The sequence shown here is derived from an EMBL/GenBank/DDBJ whole genome shotgun (WGS) entry which is preliminary data.</text>
</comment>
<gene>
    <name evidence="1" type="ORF">H9710_02670</name>
</gene>
<dbReference type="PANTHER" id="PTHR42967:SF1">
    <property type="entry name" value="MBL FOLD METALLO-HYDROLASE"/>
    <property type="match status" value="1"/>
</dbReference>
<dbReference type="Gene3D" id="3.60.15.10">
    <property type="entry name" value="Ribonuclease Z/Hydroxyacylglutathione hydrolase-like"/>
    <property type="match status" value="1"/>
</dbReference>
<reference evidence="1" key="2">
    <citation type="submission" date="2021-04" db="EMBL/GenBank/DDBJ databases">
        <authorList>
            <person name="Gilroy R."/>
        </authorList>
    </citation>
    <scope>NUCLEOTIDE SEQUENCE</scope>
    <source>
        <strain evidence="1">CHK185-1770</strain>
    </source>
</reference>
<evidence type="ECO:0000313" key="2">
    <source>
        <dbReference type="Proteomes" id="UP000826793"/>
    </source>
</evidence>
<dbReference type="Proteomes" id="UP000826793">
    <property type="component" value="Unassembled WGS sequence"/>
</dbReference>
<dbReference type="PANTHER" id="PTHR42967">
    <property type="entry name" value="METAL DEPENDENT HYDROLASE"/>
    <property type="match status" value="1"/>
</dbReference>
<accession>A0A9D2MVP6</accession>